<evidence type="ECO:0000313" key="8">
    <source>
        <dbReference type="Proteomes" id="UP001202328"/>
    </source>
</evidence>
<keyword evidence="8" id="KW-1185">Reference proteome</keyword>
<name>A0AAD4TBT5_9MAGN</name>
<organism evidence="7 8">
    <name type="scientific">Papaver atlanticum</name>
    <dbReference type="NCBI Taxonomy" id="357466"/>
    <lineage>
        <taxon>Eukaryota</taxon>
        <taxon>Viridiplantae</taxon>
        <taxon>Streptophyta</taxon>
        <taxon>Embryophyta</taxon>
        <taxon>Tracheophyta</taxon>
        <taxon>Spermatophyta</taxon>
        <taxon>Magnoliopsida</taxon>
        <taxon>Ranunculales</taxon>
        <taxon>Papaveraceae</taxon>
        <taxon>Papaveroideae</taxon>
        <taxon>Papaver</taxon>
    </lineage>
</organism>
<evidence type="ECO:0000256" key="1">
    <source>
        <dbReference type="ARBA" id="ARBA00008056"/>
    </source>
</evidence>
<evidence type="ECO:0000259" key="6">
    <source>
        <dbReference type="PROSITE" id="PS51471"/>
    </source>
</evidence>
<dbReference type="InterPro" id="IPR005123">
    <property type="entry name" value="Oxoglu/Fe-dep_dioxygenase_dom"/>
</dbReference>
<dbReference type="PANTHER" id="PTHR10209:SF546">
    <property type="entry name" value="1-AMINOCYCLOPROPANE-1-CARBOXYLATE OXIDASE HOMOLOG 4-LIKE"/>
    <property type="match status" value="1"/>
</dbReference>
<keyword evidence="2 5" id="KW-0479">Metal-binding</keyword>
<dbReference type="InterPro" id="IPR026992">
    <property type="entry name" value="DIOX_N"/>
</dbReference>
<protein>
    <recommendedName>
        <fullName evidence="6">Fe2OG dioxygenase domain-containing protein</fullName>
    </recommendedName>
</protein>
<keyword evidence="4 5" id="KW-0408">Iron</keyword>
<evidence type="ECO:0000256" key="4">
    <source>
        <dbReference type="ARBA" id="ARBA00023004"/>
    </source>
</evidence>
<dbReference type="GO" id="GO:0046872">
    <property type="term" value="F:metal ion binding"/>
    <property type="evidence" value="ECO:0007669"/>
    <property type="project" value="UniProtKB-KW"/>
</dbReference>
<dbReference type="Proteomes" id="UP001202328">
    <property type="component" value="Unassembled WGS sequence"/>
</dbReference>
<gene>
    <name evidence="7" type="ORF">MKW98_003364</name>
</gene>
<evidence type="ECO:0000256" key="5">
    <source>
        <dbReference type="RuleBase" id="RU003682"/>
    </source>
</evidence>
<dbReference type="Gene3D" id="2.60.120.330">
    <property type="entry name" value="B-lactam Antibiotic, Isopenicillin N Synthase, Chain"/>
    <property type="match status" value="1"/>
</dbReference>
<evidence type="ECO:0000313" key="7">
    <source>
        <dbReference type="EMBL" id="KAI3946801.1"/>
    </source>
</evidence>
<dbReference type="PANTHER" id="PTHR10209">
    <property type="entry name" value="OXIDOREDUCTASE, 2OG-FE II OXYGENASE FAMILY PROTEIN"/>
    <property type="match status" value="1"/>
</dbReference>
<keyword evidence="3 5" id="KW-0560">Oxidoreductase</keyword>
<evidence type="ECO:0000256" key="2">
    <source>
        <dbReference type="ARBA" id="ARBA00022723"/>
    </source>
</evidence>
<dbReference type="SUPFAM" id="SSF51197">
    <property type="entry name" value="Clavaminate synthase-like"/>
    <property type="match status" value="1"/>
</dbReference>
<dbReference type="AlphaFoldDB" id="A0AAD4TBT5"/>
<dbReference type="GO" id="GO:0051213">
    <property type="term" value="F:dioxygenase activity"/>
    <property type="evidence" value="ECO:0007669"/>
    <property type="project" value="UniProtKB-ARBA"/>
</dbReference>
<dbReference type="InterPro" id="IPR027443">
    <property type="entry name" value="IPNS-like_sf"/>
</dbReference>
<dbReference type="EMBL" id="JAJJMB010003633">
    <property type="protein sequence ID" value="KAI3946801.1"/>
    <property type="molecule type" value="Genomic_DNA"/>
</dbReference>
<dbReference type="Pfam" id="PF03171">
    <property type="entry name" value="2OG-FeII_Oxy"/>
    <property type="match status" value="1"/>
</dbReference>
<accession>A0AAD4TBT5</accession>
<feature type="domain" description="Fe2OG dioxygenase" evidence="6">
    <location>
        <begin position="160"/>
        <end position="297"/>
    </location>
</feature>
<dbReference type="Pfam" id="PF14226">
    <property type="entry name" value="DIOX_N"/>
    <property type="match status" value="1"/>
</dbReference>
<dbReference type="PROSITE" id="PS51471">
    <property type="entry name" value="FE2OG_OXY"/>
    <property type="match status" value="1"/>
</dbReference>
<comment type="similarity">
    <text evidence="1 5">Belongs to the iron/ascorbate-dependent oxidoreductase family.</text>
</comment>
<evidence type="ECO:0000256" key="3">
    <source>
        <dbReference type="ARBA" id="ARBA00023002"/>
    </source>
</evidence>
<comment type="caution">
    <text evidence="7">The sequence shown here is derived from an EMBL/GenBank/DDBJ whole genome shotgun (WGS) entry which is preliminary data.</text>
</comment>
<reference evidence="7" key="1">
    <citation type="submission" date="2022-04" db="EMBL/GenBank/DDBJ databases">
        <title>A functionally conserved STORR gene fusion in Papaver species that diverged 16.8 million years ago.</title>
        <authorList>
            <person name="Catania T."/>
        </authorList>
    </citation>
    <scope>NUCLEOTIDE SEQUENCE</scope>
    <source>
        <strain evidence="7">S-188037</strain>
    </source>
</reference>
<proteinExistence type="inferred from homology"/>
<sequence length="361" mass="40522">MENARMKVVTKFDESMIGVKGLLDSGIKSTPLIFVHPPDQYSGLNATTTMHGEIPVIDFSDMNISNNRRSEIIDQIKEASSTWGVFQIINHGIPEIVIDEVISSVRFFHEQPNEIKNMYYVPSNKNKYYGESQCFSFISNTDIYLSKAASWRDTLKLVVGPDLPLIEKIPEICRKGLMGWANHGTLFGEKLIELMCEGLGVRPGKLKEMRCTESRLLLGQFYPYCPQPDLTADQIGGLQVKRENLWVNVAPIEGAITVNVGDFFQIISNDNYKSVEHRVLANRSAESRISVPLLFHPAGVSNVDDDSGYYGPLPELLSAENPARYKVFTLAEFWKQNQSKAICSKNLTNAFSIVRDDDNSS</sequence>
<dbReference type="InterPro" id="IPR044861">
    <property type="entry name" value="IPNS-like_FE2OG_OXY"/>
</dbReference>